<feature type="domain" description="AntA/AntB antirepressor" evidence="2">
    <location>
        <begin position="26"/>
        <end position="91"/>
    </location>
</feature>
<evidence type="ECO:0000259" key="2">
    <source>
        <dbReference type="Pfam" id="PF08346"/>
    </source>
</evidence>
<sequence>MIKKELKVLEDGMINIYKTEDGNSVVDGRDLWNGLGVKQDYSDWIKKQIQNVEAIENVDFTRFPFKREGNNATLIAYILTLDIAKEICMVSGASPRANKELKTKSKEYRKYLINVEKKYKQLQRDILERNELIVKAVTGKTVEERMIALGEYNSKINAELEKKDNIIKIQEPKVEQYDRFLASTDSISMEECAKIYNIKDMGRNKLFKFLREIGILMSESGRKNRPYEKYKHYFQVVESVNKYTNELNYTTYVKPNGVDFIFKKLRENQYIK</sequence>
<dbReference type="Pfam" id="PF08346">
    <property type="entry name" value="AntA"/>
    <property type="match status" value="1"/>
</dbReference>
<dbReference type="GO" id="GO:0003677">
    <property type="term" value="F:DNA binding"/>
    <property type="evidence" value="ECO:0007669"/>
    <property type="project" value="InterPro"/>
</dbReference>
<reference evidence="3 4" key="1">
    <citation type="submission" date="2009-10" db="EMBL/GenBank/DDBJ databases">
        <authorList>
            <person name="Shrivastava S."/>
            <person name="Brinkac L.B."/>
            <person name="Brown J.L."/>
            <person name="Bruce D.B."/>
            <person name="Detter C."/>
            <person name="Green L.D."/>
            <person name="Munk C.A."/>
            <person name="Rogers Y.C."/>
            <person name="Tapia R."/>
            <person name="Saunders E.S."/>
            <person name="Sims D.R."/>
            <person name="Smith L.A."/>
            <person name="Smith T.J."/>
            <person name="Sutton G."/>
            <person name="Brettin T."/>
        </authorList>
    </citation>
    <scope>NUCLEOTIDE SEQUENCE [LARGE SCALE GENOMIC DNA]</scope>
    <source>
        <strain evidence="4">D str. 1873</strain>
    </source>
</reference>
<proteinExistence type="predicted"/>
<dbReference type="AlphaFoldDB" id="A0A9P2G5H8"/>
<evidence type="ECO:0000259" key="1">
    <source>
        <dbReference type="Pfam" id="PF03374"/>
    </source>
</evidence>
<organism evidence="3 4">
    <name type="scientific">Clostridium botulinum D str. 1873</name>
    <dbReference type="NCBI Taxonomy" id="592027"/>
    <lineage>
        <taxon>Bacteria</taxon>
        <taxon>Bacillati</taxon>
        <taxon>Bacillota</taxon>
        <taxon>Clostridia</taxon>
        <taxon>Eubacteriales</taxon>
        <taxon>Clostridiaceae</taxon>
        <taxon>Clostridium</taxon>
    </lineage>
</organism>
<evidence type="ECO:0000313" key="4">
    <source>
        <dbReference type="Proteomes" id="UP000006160"/>
    </source>
</evidence>
<name>A0A9P2G5H8_CLOBO</name>
<accession>A0A9P2G5H8</accession>
<protein>
    <submittedName>
        <fullName evidence="3">Phage antirepressor protein</fullName>
    </submittedName>
</protein>
<feature type="domain" description="Antirepressor protein C-terminal" evidence="1">
    <location>
        <begin position="166"/>
        <end position="267"/>
    </location>
</feature>
<comment type="caution">
    <text evidence="3">The sequence shown here is derived from an EMBL/GenBank/DDBJ whole genome shotgun (WGS) entry which is preliminary data.</text>
</comment>
<gene>
    <name evidence="3" type="ORF">CLG_B2278</name>
</gene>
<dbReference type="Proteomes" id="UP000006160">
    <property type="component" value="Unassembled WGS sequence"/>
</dbReference>
<dbReference type="Pfam" id="PF03374">
    <property type="entry name" value="ANT"/>
    <property type="match status" value="1"/>
</dbReference>
<dbReference type="InterPro" id="IPR005039">
    <property type="entry name" value="Ant_C"/>
</dbReference>
<dbReference type="EMBL" id="ACSJ01000017">
    <property type="protein sequence ID" value="EES90357.1"/>
    <property type="molecule type" value="Genomic_DNA"/>
</dbReference>
<evidence type="ECO:0000313" key="3">
    <source>
        <dbReference type="EMBL" id="EES90357.1"/>
    </source>
</evidence>
<dbReference type="InterPro" id="IPR013557">
    <property type="entry name" value="AntA/B_antirep"/>
</dbReference>